<evidence type="ECO:0000313" key="1">
    <source>
        <dbReference type="EMBL" id="KXK65311.1"/>
    </source>
</evidence>
<dbReference type="AlphaFoldDB" id="A0A136Q3R9"/>
<sequence length="40" mass="4756">MRELRIGRTDASRANEVYGFCKIRNMYLNLQGRSLFYANQ</sequence>
<protein>
    <submittedName>
        <fullName evidence="1">Uncharacterized protein</fullName>
    </submittedName>
</protein>
<dbReference type="STRING" id="626937.HMPREF3293_01901"/>
<proteinExistence type="predicted"/>
<reference evidence="1 2" key="1">
    <citation type="submission" date="2016-02" db="EMBL/GenBank/DDBJ databases">
        <authorList>
            <person name="Wen L."/>
            <person name="He K."/>
            <person name="Yang H."/>
        </authorList>
    </citation>
    <scope>NUCLEOTIDE SEQUENCE [LARGE SCALE GENOMIC DNA]</scope>
    <source>
        <strain evidence="1 2">DSM 22607</strain>
    </source>
</reference>
<evidence type="ECO:0000313" key="2">
    <source>
        <dbReference type="Proteomes" id="UP000070366"/>
    </source>
</evidence>
<gene>
    <name evidence="1" type="ORF">HMPREF3293_01901</name>
</gene>
<keyword evidence="2" id="KW-1185">Reference proteome</keyword>
<accession>A0A136Q3R9</accession>
<comment type="caution">
    <text evidence="1">The sequence shown here is derived from an EMBL/GenBank/DDBJ whole genome shotgun (WGS) entry which is preliminary data.</text>
</comment>
<dbReference type="Proteomes" id="UP000070366">
    <property type="component" value="Unassembled WGS sequence"/>
</dbReference>
<organism evidence="1 2">
    <name type="scientific">Christensenella minuta</name>
    <dbReference type="NCBI Taxonomy" id="626937"/>
    <lineage>
        <taxon>Bacteria</taxon>
        <taxon>Bacillati</taxon>
        <taxon>Bacillota</taxon>
        <taxon>Clostridia</taxon>
        <taxon>Christensenellales</taxon>
        <taxon>Christensenellaceae</taxon>
        <taxon>Christensenella</taxon>
    </lineage>
</organism>
<name>A0A136Q3R9_9FIRM</name>
<dbReference type="EMBL" id="LSZW01000062">
    <property type="protein sequence ID" value="KXK65311.1"/>
    <property type="molecule type" value="Genomic_DNA"/>
</dbReference>